<dbReference type="Proteomes" id="UP000249458">
    <property type="component" value="Unassembled WGS sequence"/>
</dbReference>
<dbReference type="EMBL" id="MVJN01000003">
    <property type="protein sequence ID" value="RAP37503.1"/>
    <property type="molecule type" value="Genomic_DNA"/>
</dbReference>
<name>A0A364LL90_9GAMM</name>
<organism evidence="1 2">
    <name type="scientific">Legionella quinlivanii</name>
    <dbReference type="NCBI Taxonomy" id="45073"/>
    <lineage>
        <taxon>Bacteria</taxon>
        <taxon>Pseudomonadati</taxon>
        <taxon>Pseudomonadota</taxon>
        <taxon>Gammaproteobacteria</taxon>
        <taxon>Legionellales</taxon>
        <taxon>Legionellaceae</taxon>
        <taxon>Legionella</taxon>
    </lineage>
</organism>
<dbReference type="RefSeq" id="WP_112218857.1">
    <property type="nucleotide sequence ID" value="NZ_MVJN01000003.1"/>
</dbReference>
<protein>
    <submittedName>
        <fullName evidence="1">Uncharacterized protein</fullName>
    </submittedName>
</protein>
<accession>A0A364LL90</accession>
<comment type="caution">
    <text evidence="1">The sequence shown here is derived from an EMBL/GenBank/DDBJ whole genome shotgun (WGS) entry which is preliminary data.</text>
</comment>
<reference evidence="1 2" key="1">
    <citation type="submission" date="2017-02" db="EMBL/GenBank/DDBJ databases">
        <title>Legionella quilivanii strain from human: case report and whole genome sequencing analysis.</title>
        <authorList>
            <person name="Lalancette C."/>
            <person name="Leduc J.-M."/>
            <person name="Levesque S."/>
            <person name="Fournier E."/>
            <person name="Saoud J."/>
            <person name="Faucher S.P."/>
            <person name="Bernard K."/>
            <person name="Martineau C."/>
            <person name="Longtin J."/>
        </authorList>
    </citation>
    <scope>NUCLEOTIDE SEQUENCE [LARGE SCALE GENOMIC DNA]</scope>
    <source>
        <strain evidence="1 2">ID143958</strain>
    </source>
</reference>
<dbReference type="AlphaFoldDB" id="A0A364LL90"/>
<evidence type="ECO:0000313" key="2">
    <source>
        <dbReference type="Proteomes" id="UP000249458"/>
    </source>
</evidence>
<sequence length="490" mass="56552">MFTPPPLPNLKKLIFDCTSEKADRVAISNMLNSILPKVRAYHDFCEDPSKEYRDGEFCMDLKNLQLTILNDFYLNKQPDWLGVFQKHGYSPLTPERINHHLKSPRASFFSVARSVVDGPFRHSKFREKQHLGIFGNQARRGEHILFPINVPSVLRRVLLRLTEQKAIINHVVYHWTTLSNLQSIIRNRSFYGNQIIHDSGISFEKNALNTGDIANGDGSVICFCPALVDDIALVRNRAIRAGLLRVSINLNNSTCPGKYNQFFKLFDFFAPPFSRRLKISADLTVHICKKERDNPALEVTISLLGKPFTLTINKSDAIIYGNLYSINRFCLSKVFELFDYHSDLLAYLASVDENEITKIFVLIGQALTLFSEYNFNHSLNLSPFLIEEIYHAESNGLWRLDNQYEEKYASQLNSVLQEGIENQVRPLTQPLIELHNLRELSVNGYKYHLGLKLSDYDYSHCPAEYFTRQGYLETRYDLNFKEELAYNNNK</sequence>
<evidence type="ECO:0000313" key="1">
    <source>
        <dbReference type="EMBL" id="RAP37503.1"/>
    </source>
</evidence>
<gene>
    <name evidence="1" type="ORF">B1207_04835</name>
</gene>
<proteinExistence type="predicted"/>